<organism evidence="1 2">
    <name type="scientific">Gigaspora margarita</name>
    <dbReference type="NCBI Taxonomy" id="4874"/>
    <lineage>
        <taxon>Eukaryota</taxon>
        <taxon>Fungi</taxon>
        <taxon>Fungi incertae sedis</taxon>
        <taxon>Mucoromycota</taxon>
        <taxon>Glomeromycotina</taxon>
        <taxon>Glomeromycetes</taxon>
        <taxon>Diversisporales</taxon>
        <taxon>Gigasporaceae</taxon>
        <taxon>Gigaspora</taxon>
    </lineage>
</organism>
<evidence type="ECO:0000313" key="1">
    <source>
        <dbReference type="EMBL" id="CAG8827577.1"/>
    </source>
</evidence>
<comment type="caution">
    <text evidence="1">The sequence shown here is derived from an EMBL/GenBank/DDBJ whole genome shotgun (WGS) entry which is preliminary data.</text>
</comment>
<accession>A0ABN7WEL4</accession>
<dbReference type="Proteomes" id="UP000789901">
    <property type="component" value="Unassembled WGS sequence"/>
</dbReference>
<dbReference type="EMBL" id="CAJVQB010039663">
    <property type="protein sequence ID" value="CAG8827577.1"/>
    <property type="molecule type" value="Genomic_DNA"/>
</dbReference>
<name>A0ABN7WEL4_GIGMA</name>
<gene>
    <name evidence="1" type="ORF">GMARGA_LOCUS29449</name>
</gene>
<reference evidence="1 2" key="1">
    <citation type="submission" date="2021-06" db="EMBL/GenBank/DDBJ databases">
        <authorList>
            <person name="Kallberg Y."/>
            <person name="Tangrot J."/>
            <person name="Rosling A."/>
        </authorList>
    </citation>
    <scope>NUCLEOTIDE SEQUENCE [LARGE SCALE GENOMIC DNA]</scope>
    <source>
        <strain evidence="1 2">120-4 pot B 10/14</strain>
    </source>
</reference>
<keyword evidence="2" id="KW-1185">Reference proteome</keyword>
<protein>
    <submittedName>
        <fullName evidence="1">15099_t:CDS:1</fullName>
    </submittedName>
</protein>
<feature type="non-terminal residue" evidence="1">
    <location>
        <position position="120"/>
    </location>
</feature>
<evidence type="ECO:0000313" key="2">
    <source>
        <dbReference type="Proteomes" id="UP000789901"/>
    </source>
</evidence>
<sequence length="120" mass="13876">MLISSQSYHEFSLSDEFEAKDGIDQVESLTLVEKERRFNISYLAFADDTIFIVSMQSNLQKILDKTNKFYCINDIDINSKKSVLVVVNSKMMPRQQIVRLERKRAKVKAIEVEKAAHFLG</sequence>
<proteinExistence type="predicted"/>